<evidence type="ECO:0000313" key="4">
    <source>
        <dbReference type="EMBL" id="TDR20734.1"/>
    </source>
</evidence>
<dbReference type="GO" id="GO:0051287">
    <property type="term" value="F:NAD binding"/>
    <property type="evidence" value="ECO:0007669"/>
    <property type="project" value="InterPro"/>
</dbReference>
<dbReference type="SUPFAM" id="SSF52283">
    <property type="entry name" value="Formate/glycerate dehydrogenase catalytic domain-like"/>
    <property type="match status" value="1"/>
</dbReference>
<dbReference type="SUPFAM" id="SSF51735">
    <property type="entry name" value="NAD(P)-binding Rossmann-fold domains"/>
    <property type="match status" value="1"/>
</dbReference>
<evidence type="ECO:0000313" key="5">
    <source>
        <dbReference type="Proteomes" id="UP000295724"/>
    </source>
</evidence>
<dbReference type="OrthoDB" id="9787219at2"/>
<sequence>MSIAVIITDRNTDELCTQLAAQLPHVKIQQWPDIPDPESVQLAVLWNHPEGITQPMRHLKMVVSMGAGMDHIDADPFLAADVIRQRIVTLALKQNMAQYVLQPILAVHRQHKAYQVQQAKQQWQVLETAEKTPLIGFLGLGELGQFLADQCAALGFATMAWTRSQNNRNHRCFHGDLGLQQVCSASDFLVVLLPLTTATHGIINLKTLSWCKPTARLINVARGGHVIEPELITALDKGLINHAVLDVFQQEPLPPKHPFWTHPKITITPHSSARSDVKQTAEHIVAYYQQIQAY</sequence>
<accession>A0A4R6XRU2</accession>
<dbReference type="EMBL" id="SNZB01000003">
    <property type="protein sequence ID" value="TDR20734.1"/>
    <property type="molecule type" value="Genomic_DNA"/>
</dbReference>
<evidence type="ECO:0000259" key="3">
    <source>
        <dbReference type="Pfam" id="PF02826"/>
    </source>
</evidence>
<name>A0A4R6XRU2_9GAMM</name>
<gene>
    <name evidence="4" type="ORF">C8D91_1712</name>
</gene>
<comment type="caution">
    <text evidence="4">The sequence shown here is derived from an EMBL/GenBank/DDBJ whole genome shotgun (WGS) entry which is preliminary data.</text>
</comment>
<dbReference type="InterPro" id="IPR036291">
    <property type="entry name" value="NAD(P)-bd_dom_sf"/>
</dbReference>
<dbReference type="PANTHER" id="PTHR43333">
    <property type="entry name" value="2-HACID_DH_C DOMAIN-CONTAINING PROTEIN"/>
    <property type="match status" value="1"/>
</dbReference>
<keyword evidence="5" id="KW-1185">Reference proteome</keyword>
<evidence type="ECO:0000256" key="2">
    <source>
        <dbReference type="ARBA" id="ARBA00023027"/>
    </source>
</evidence>
<dbReference type="Pfam" id="PF02826">
    <property type="entry name" value="2-Hacid_dh_C"/>
    <property type="match status" value="1"/>
</dbReference>
<proteinExistence type="predicted"/>
<dbReference type="RefSeq" id="WP_099018562.1">
    <property type="nucleotide sequence ID" value="NZ_NIHB01000001.1"/>
</dbReference>
<dbReference type="GO" id="GO:0016491">
    <property type="term" value="F:oxidoreductase activity"/>
    <property type="evidence" value="ECO:0007669"/>
    <property type="project" value="UniProtKB-KW"/>
</dbReference>
<dbReference type="Gene3D" id="3.40.50.720">
    <property type="entry name" value="NAD(P)-binding Rossmann-like Domain"/>
    <property type="match status" value="2"/>
</dbReference>
<feature type="domain" description="D-isomer specific 2-hydroxyacid dehydrogenase NAD-binding" evidence="3">
    <location>
        <begin position="104"/>
        <end position="271"/>
    </location>
</feature>
<keyword evidence="4" id="KW-0670">Pyruvate</keyword>
<organism evidence="4 5">
    <name type="scientific">Marinicella litoralis</name>
    <dbReference type="NCBI Taxonomy" id="644220"/>
    <lineage>
        <taxon>Bacteria</taxon>
        <taxon>Pseudomonadati</taxon>
        <taxon>Pseudomonadota</taxon>
        <taxon>Gammaproteobacteria</taxon>
        <taxon>Lysobacterales</taxon>
        <taxon>Marinicellaceae</taxon>
        <taxon>Marinicella</taxon>
    </lineage>
</organism>
<dbReference type="PANTHER" id="PTHR43333:SF1">
    <property type="entry name" value="D-ISOMER SPECIFIC 2-HYDROXYACID DEHYDROGENASE NAD-BINDING DOMAIN-CONTAINING PROTEIN"/>
    <property type="match status" value="1"/>
</dbReference>
<dbReference type="Proteomes" id="UP000295724">
    <property type="component" value="Unassembled WGS sequence"/>
</dbReference>
<keyword evidence="1" id="KW-0560">Oxidoreductase</keyword>
<reference evidence="4 5" key="1">
    <citation type="submission" date="2019-03" db="EMBL/GenBank/DDBJ databases">
        <title>Genomic Encyclopedia of Type Strains, Phase IV (KMG-IV): sequencing the most valuable type-strain genomes for metagenomic binning, comparative biology and taxonomic classification.</title>
        <authorList>
            <person name="Goeker M."/>
        </authorList>
    </citation>
    <scope>NUCLEOTIDE SEQUENCE [LARGE SCALE GENOMIC DNA]</scope>
    <source>
        <strain evidence="4 5">DSM 25488</strain>
    </source>
</reference>
<dbReference type="AlphaFoldDB" id="A0A4R6XRU2"/>
<protein>
    <submittedName>
        <fullName evidence="4">Glyoxylate/hydroxypyruvate reductase A</fullName>
    </submittedName>
</protein>
<dbReference type="InterPro" id="IPR006140">
    <property type="entry name" value="D-isomer_DH_NAD-bd"/>
</dbReference>
<evidence type="ECO:0000256" key="1">
    <source>
        <dbReference type="ARBA" id="ARBA00023002"/>
    </source>
</evidence>
<keyword evidence="2" id="KW-0520">NAD</keyword>